<dbReference type="FunFam" id="1.20.1070.10:FF:000147">
    <property type="entry name" value="Histamine H1 receptor"/>
    <property type="match status" value="1"/>
</dbReference>
<dbReference type="KEGG" id="bspl:114855021"/>
<evidence type="ECO:0000256" key="9">
    <source>
        <dbReference type="ARBA" id="ARBA00023170"/>
    </source>
</evidence>
<dbReference type="Proteomes" id="UP000515150">
    <property type="component" value="Chromosome 5"/>
</dbReference>
<accession>A0A6P7MHS7</accession>
<feature type="transmembrane region" description="Helical" evidence="15">
    <location>
        <begin position="86"/>
        <end position="111"/>
    </location>
</feature>
<evidence type="ECO:0000256" key="1">
    <source>
        <dbReference type="ARBA" id="ARBA00022475"/>
    </source>
</evidence>
<dbReference type="GO" id="GO:0045211">
    <property type="term" value="C:postsynaptic membrane"/>
    <property type="evidence" value="ECO:0007669"/>
    <property type="project" value="UniProtKB-SubCell"/>
</dbReference>
<dbReference type="FunFam" id="1.20.1070.10:FF:000189">
    <property type="entry name" value="Histamine H1 receptor"/>
    <property type="match status" value="1"/>
</dbReference>
<feature type="transmembrane region" description="Helical" evidence="15">
    <location>
        <begin position="472"/>
        <end position="495"/>
    </location>
</feature>
<comment type="function">
    <text evidence="13">G-protein-coupled receptor for histamine, a biogenic amine that functions as an immune modulator and a neurotransmitter. Through the H1 receptor, histamine mediates the contraction of smooth muscles and increases capillary permeability due to contraction of terminal venules. Also mediates neurotransmission in the central nervous system and thereby regulates circadian rhythms, emotional and locomotor activities as well as cognitive functions.</text>
</comment>
<evidence type="ECO:0000256" key="13">
    <source>
        <dbReference type="ARBA" id="ARBA00045624"/>
    </source>
</evidence>
<evidence type="ECO:0000313" key="18">
    <source>
        <dbReference type="Proteomes" id="UP000515150"/>
    </source>
</evidence>
<sequence>MMEPGLSPTAHPAPLNANSHVNYSGGNWSGLLDGDAARSNHTLHGRVHAAALGLVLGLLSLLTIIMNLLVLYAVKKEKSLHTVGNLYIVSLSVADLIVGATVMPLNLMYLLEDEWRLGRAVCQFWLIMDYVASTASIFSLFILCLDRYRSVRQPLQYLKYRTRGQASMMICGAWLLSTMWIIPILGWRSFTHVELKPEEENKCDTDFRFVTWFKIITAVFNFYVPSILMLWFYTHIYLAVRQHLRDRERIIHPTDSFGENENGRNAHMPEKNDSKSPKKESGGPVKLSKQQRLLDQNTLDQMYSLEEGDKTKPAPLRAHRRIGVKCPQTTILDLTTKRLRMAQKSKRRSLSPEKQPDTESPACAQDGAGAEGNENKLQASVNECQVTVPNSVSGVCDISQVPDVQRYTSVLYNNYDLSRALPWTEEAAADEAKLHPANAVTLKQTWQRFIDQSRQRLQSLRIHKEHKAAKQLGFIIAAFLLCWIPYFIAFMVMAFCKECVHHDLHMFTIWLGYINSTLNPFIYPLCNGNFKRVFKSILNINL</sequence>
<dbReference type="PROSITE" id="PS00237">
    <property type="entry name" value="G_PROTEIN_RECEP_F1_1"/>
    <property type="match status" value="1"/>
</dbReference>
<organism evidence="18 19">
    <name type="scientific">Betta splendens</name>
    <name type="common">Siamese fighting fish</name>
    <dbReference type="NCBI Taxonomy" id="158456"/>
    <lineage>
        <taxon>Eukaryota</taxon>
        <taxon>Metazoa</taxon>
        <taxon>Chordata</taxon>
        <taxon>Craniata</taxon>
        <taxon>Vertebrata</taxon>
        <taxon>Euteleostomi</taxon>
        <taxon>Actinopterygii</taxon>
        <taxon>Neopterygii</taxon>
        <taxon>Teleostei</taxon>
        <taxon>Neoteleostei</taxon>
        <taxon>Acanthomorphata</taxon>
        <taxon>Anabantaria</taxon>
        <taxon>Anabantiformes</taxon>
        <taxon>Anabantoidei</taxon>
        <taxon>Osphronemidae</taxon>
        <taxon>Betta</taxon>
    </lineage>
</organism>
<evidence type="ECO:0000256" key="7">
    <source>
        <dbReference type="ARBA" id="ARBA00023136"/>
    </source>
</evidence>
<keyword evidence="2" id="KW-0597">Phosphoprotein</keyword>
<evidence type="ECO:0000259" key="17">
    <source>
        <dbReference type="PROSITE" id="PS50262"/>
    </source>
</evidence>
<dbReference type="Pfam" id="PF00001">
    <property type="entry name" value="7tm_1"/>
    <property type="match status" value="1"/>
</dbReference>
<evidence type="ECO:0000313" key="19">
    <source>
        <dbReference type="RefSeq" id="XP_029005529.1"/>
    </source>
</evidence>
<feature type="transmembrane region" description="Helical" evidence="15">
    <location>
        <begin position="215"/>
        <end position="240"/>
    </location>
</feature>
<evidence type="ECO:0000256" key="5">
    <source>
        <dbReference type="ARBA" id="ARBA00023018"/>
    </source>
</evidence>
<dbReference type="GO" id="GO:0043410">
    <property type="term" value="P:positive regulation of MAPK cascade"/>
    <property type="evidence" value="ECO:0007669"/>
    <property type="project" value="TreeGrafter"/>
</dbReference>
<keyword evidence="3 14" id="KW-0812">Transmembrane</keyword>
<evidence type="ECO:0000256" key="3">
    <source>
        <dbReference type="ARBA" id="ARBA00022692"/>
    </source>
</evidence>
<keyword evidence="5 15" id="KW-0770">Synapse</keyword>
<dbReference type="PRINTS" id="PR00237">
    <property type="entry name" value="GPCRRHODOPSN"/>
</dbReference>
<reference evidence="19" key="1">
    <citation type="submission" date="2025-08" db="UniProtKB">
        <authorList>
            <consortium name="RefSeq"/>
        </authorList>
    </citation>
    <scope>IDENTIFICATION</scope>
</reference>
<dbReference type="InterPro" id="IPR000995">
    <property type="entry name" value="Musac_Ach_rcpt"/>
</dbReference>
<evidence type="ECO:0000256" key="14">
    <source>
        <dbReference type="RuleBase" id="RU000688"/>
    </source>
</evidence>
<feature type="domain" description="G-protein coupled receptors family 1 profile" evidence="17">
    <location>
        <begin position="66"/>
        <end position="523"/>
    </location>
</feature>
<keyword evidence="18" id="KW-1185">Reference proteome</keyword>
<dbReference type="GeneID" id="114855021"/>
<feature type="transmembrane region" description="Helical" evidence="15">
    <location>
        <begin position="49"/>
        <end position="74"/>
    </location>
</feature>
<comment type="function">
    <text evidence="15">The muscarinic acetylcholine receptor mediates various cellular responses, including inhibition of adenylate cyclase, breakdown of phosphoinositides and modulation of potassium channels through the action of G proteins.</text>
</comment>
<comment type="similarity">
    <text evidence="15">Belongs to the G-protein coupled receptor 1 family. Muscarinic acetylcholine receptor subfamily.</text>
</comment>
<keyword evidence="12 15" id="KW-0628">Postsynaptic cell membrane</keyword>
<keyword evidence="7 15" id="KW-0472">Membrane</keyword>
<dbReference type="GO" id="GO:0071880">
    <property type="term" value="P:adenylate cyclase-activating adrenergic receptor signaling pathway"/>
    <property type="evidence" value="ECO:0007669"/>
    <property type="project" value="TreeGrafter"/>
</dbReference>
<feature type="transmembrane region" description="Helical" evidence="15">
    <location>
        <begin position="166"/>
        <end position="187"/>
    </location>
</feature>
<evidence type="ECO:0000256" key="12">
    <source>
        <dbReference type="ARBA" id="ARBA00023257"/>
    </source>
</evidence>
<evidence type="ECO:0000256" key="15">
    <source>
        <dbReference type="RuleBase" id="RU361191"/>
    </source>
</evidence>
<keyword evidence="9 14" id="KW-0675">Receptor</keyword>
<gene>
    <name evidence="19" type="primary">hrh1</name>
</gene>
<evidence type="ECO:0000256" key="10">
    <source>
        <dbReference type="ARBA" id="ARBA00023180"/>
    </source>
</evidence>
<keyword evidence="6 14" id="KW-0297">G-protein coupled receptor</keyword>
<feature type="compositionally biased region" description="Basic and acidic residues" evidence="16">
    <location>
        <begin position="261"/>
        <end position="281"/>
    </location>
</feature>
<dbReference type="CTD" id="3269"/>
<keyword evidence="8" id="KW-1015">Disulfide bond</keyword>
<dbReference type="Gene3D" id="1.20.1070.10">
    <property type="entry name" value="Rhodopsin 7-helix transmembrane proteins"/>
    <property type="match status" value="2"/>
</dbReference>
<feature type="transmembrane region" description="Helical" evidence="15">
    <location>
        <begin position="123"/>
        <end position="145"/>
    </location>
</feature>
<evidence type="ECO:0000256" key="2">
    <source>
        <dbReference type="ARBA" id="ARBA00022553"/>
    </source>
</evidence>
<feature type="region of interest" description="Disordered" evidence="16">
    <location>
        <begin position="254"/>
        <end position="291"/>
    </location>
</feature>
<dbReference type="PANTHER" id="PTHR24248:SF204">
    <property type="entry name" value="HISTAMINE H1 RECEPTOR"/>
    <property type="match status" value="1"/>
</dbReference>
<protein>
    <recommendedName>
        <fullName evidence="15">Muscarinic acetylcholine receptor</fullName>
    </recommendedName>
</protein>
<proteinExistence type="inferred from homology"/>
<dbReference type="OrthoDB" id="10071887at2759"/>
<keyword evidence="11 14" id="KW-0807">Transducer</keyword>
<dbReference type="GO" id="GO:0016907">
    <property type="term" value="F:G protein-coupled acetylcholine receptor activity"/>
    <property type="evidence" value="ECO:0007669"/>
    <property type="project" value="UniProtKB-UniRule"/>
</dbReference>
<dbReference type="InterPro" id="IPR000276">
    <property type="entry name" value="GPCR_Rhodpsn"/>
</dbReference>
<keyword evidence="4 15" id="KW-1133">Transmembrane helix</keyword>
<dbReference type="InParanoid" id="A0A6P7MHS7"/>
<dbReference type="InterPro" id="IPR017452">
    <property type="entry name" value="GPCR_Rhodpsn_7TM"/>
</dbReference>
<evidence type="ECO:0000256" key="8">
    <source>
        <dbReference type="ARBA" id="ARBA00023157"/>
    </source>
</evidence>
<dbReference type="RefSeq" id="XP_029005529.1">
    <property type="nucleotide sequence ID" value="XM_029149696.3"/>
</dbReference>
<dbReference type="PANTHER" id="PTHR24248">
    <property type="entry name" value="ADRENERGIC RECEPTOR-RELATED G-PROTEIN COUPLED RECEPTOR"/>
    <property type="match status" value="1"/>
</dbReference>
<evidence type="ECO:0000256" key="4">
    <source>
        <dbReference type="ARBA" id="ARBA00022989"/>
    </source>
</evidence>
<name>A0A6P7MHS7_BETSP</name>
<dbReference type="SUPFAM" id="SSF81321">
    <property type="entry name" value="Family A G protein-coupled receptor-like"/>
    <property type="match status" value="1"/>
</dbReference>
<keyword evidence="10" id="KW-0325">Glycoprotein</keyword>
<dbReference type="AlphaFoldDB" id="A0A6P7MHS7"/>
<evidence type="ECO:0000256" key="6">
    <source>
        <dbReference type="ARBA" id="ARBA00023040"/>
    </source>
</evidence>
<evidence type="ECO:0000256" key="16">
    <source>
        <dbReference type="SAM" id="MobiDB-lite"/>
    </source>
</evidence>
<evidence type="ECO:0000256" key="11">
    <source>
        <dbReference type="ARBA" id="ARBA00023224"/>
    </source>
</evidence>
<keyword evidence="1 15" id="KW-1003">Cell membrane</keyword>
<dbReference type="PROSITE" id="PS50262">
    <property type="entry name" value="G_PROTEIN_RECEP_F1_2"/>
    <property type="match status" value="1"/>
</dbReference>
<feature type="region of interest" description="Disordered" evidence="16">
    <location>
        <begin position="341"/>
        <end position="371"/>
    </location>
</feature>
<dbReference type="PRINTS" id="PR00243">
    <property type="entry name" value="MUSCARINICR"/>
</dbReference>
<feature type="transmembrane region" description="Helical" evidence="15">
    <location>
        <begin position="507"/>
        <end position="526"/>
    </location>
</feature>
<comment type="subcellular location">
    <subcellularLocation>
        <location evidence="15">Cell membrane</location>
        <topology evidence="15">Multi-pass membrane protein</topology>
    </subcellularLocation>
    <subcellularLocation>
        <location evidence="15">Postsynaptic cell membrane</location>
        <topology evidence="15">Multi-pass membrane protein</topology>
    </subcellularLocation>
</comment>